<dbReference type="PANTHER" id="PTHR30633">
    <property type="entry name" value="CYTOCHROME C-552 RESPIRATORY NITRITE REDUCTASE"/>
    <property type="match status" value="1"/>
</dbReference>
<evidence type="ECO:0000256" key="9">
    <source>
        <dbReference type="ARBA" id="ARBA00023004"/>
    </source>
</evidence>
<dbReference type="GO" id="GO:0020037">
    <property type="term" value="F:heme binding"/>
    <property type="evidence" value="ECO:0007669"/>
    <property type="project" value="TreeGrafter"/>
</dbReference>
<gene>
    <name evidence="12" type="ORF">SAMN02745728_00853</name>
</gene>
<dbReference type="EMBL" id="FRDI01000003">
    <property type="protein sequence ID" value="SHN56944.1"/>
    <property type="molecule type" value="Genomic_DNA"/>
</dbReference>
<keyword evidence="7" id="KW-0106">Calcium</keyword>
<dbReference type="OrthoDB" id="9780421at2"/>
<evidence type="ECO:0000256" key="11">
    <source>
        <dbReference type="SAM" id="SignalP"/>
    </source>
</evidence>
<dbReference type="RefSeq" id="WP_072696540.1">
    <property type="nucleotide sequence ID" value="NZ_FRDI01000003.1"/>
</dbReference>
<sequence>MSKLFSFRQMKYIVTVGLIVGLVSLVACSDTPDPVAPKYNTNLTAEEGLNASAFEKLFPNQYKTYRDNDQTGVKHMTDFGGPVAWRKNDNVNVNVMRADGITPEGFKHAQPYLKNLWLGYPFSYEYNKARGHTYAVHDILEIDRINNYSEKAGLPATCWNCKTPNIPKWVKENGDDKFWSMNFHDFRTKDKISMKDNSISCATCHDPKTMELVITSIPLNEALLKKGIDWKKASRNEMRSLVCAQCHVEYYFNEAKSKNGGIDKKPVFPWANGFDPQDMYEYYSDPNLGATKNPGFEGLFADWIHPVSKTPMLKAQHPEYETFMNGPHGAAGVACADCHMPYRRDASDNRKFSSHQWTSPLLDPKMAACRQCHSDKTPEFLKERVVNTQQKVYDQLMVAQDLSVKAHEAVRQALEFEGAKNEKYGDLIIAAQEQVRKGQFFWDLISAENSVGFHNPTKALNTLAESQQYSQNAINLAMQATNYEIGKTLEGDIKELVPPILKFSRELQMDPEFMQTHKWLKYLPVTPKAERVWNLQEKVSAVKQ</sequence>
<evidence type="ECO:0000256" key="8">
    <source>
        <dbReference type="ARBA" id="ARBA00023002"/>
    </source>
</evidence>
<accession>A0A1M7SET2</accession>
<keyword evidence="6 11" id="KW-0732">Signal</keyword>
<evidence type="ECO:0000256" key="10">
    <source>
        <dbReference type="ARBA" id="ARBA00049131"/>
    </source>
</evidence>
<evidence type="ECO:0000256" key="5">
    <source>
        <dbReference type="ARBA" id="ARBA00022723"/>
    </source>
</evidence>
<evidence type="ECO:0000256" key="6">
    <source>
        <dbReference type="ARBA" id="ARBA00022729"/>
    </source>
</evidence>
<dbReference type="Gene3D" id="1.20.140.10">
    <property type="entry name" value="Butyryl-CoA Dehydrogenase, subunit A, domain 3"/>
    <property type="match status" value="1"/>
</dbReference>
<dbReference type="Pfam" id="PF02335">
    <property type="entry name" value="Cytochrom_C552"/>
    <property type="match status" value="1"/>
</dbReference>
<evidence type="ECO:0000256" key="1">
    <source>
        <dbReference type="ARBA" id="ARBA00004196"/>
    </source>
</evidence>
<dbReference type="Gene3D" id="1.10.1130.10">
    <property type="entry name" value="Flavocytochrome C3, Chain A"/>
    <property type="match status" value="1"/>
</dbReference>
<dbReference type="GO" id="GO:0046872">
    <property type="term" value="F:metal ion binding"/>
    <property type="evidence" value="ECO:0007669"/>
    <property type="project" value="UniProtKB-KW"/>
</dbReference>
<evidence type="ECO:0000256" key="3">
    <source>
        <dbReference type="ARBA" id="ARBA00011887"/>
    </source>
</evidence>
<dbReference type="CDD" id="cd00548">
    <property type="entry name" value="NrfA-like"/>
    <property type="match status" value="1"/>
</dbReference>
<comment type="subcellular location">
    <subcellularLocation>
        <location evidence="1">Cell envelope</location>
    </subcellularLocation>
</comment>
<proteinExistence type="inferred from homology"/>
<keyword evidence="9" id="KW-0408">Iron</keyword>
<feature type="signal peptide" evidence="11">
    <location>
        <begin position="1"/>
        <end position="29"/>
    </location>
</feature>
<evidence type="ECO:0000313" key="13">
    <source>
        <dbReference type="Proteomes" id="UP000186469"/>
    </source>
</evidence>
<dbReference type="Proteomes" id="UP000186469">
    <property type="component" value="Unassembled WGS sequence"/>
</dbReference>
<dbReference type="PANTHER" id="PTHR30633:SF0">
    <property type="entry name" value="CYTOCHROME C-552"/>
    <property type="match status" value="1"/>
</dbReference>
<dbReference type="InterPro" id="IPR003321">
    <property type="entry name" value="Cyt_c552"/>
</dbReference>
<dbReference type="EC" id="1.7.2.2" evidence="3"/>
<dbReference type="GO" id="GO:0042279">
    <property type="term" value="F:nitrite reductase (cytochrome, ammonia-forming) activity"/>
    <property type="evidence" value="ECO:0007669"/>
    <property type="project" value="UniProtKB-EC"/>
</dbReference>
<dbReference type="PIRSF" id="PIRSF000243">
    <property type="entry name" value="Cyt_c552"/>
    <property type="match status" value="1"/>
</dbReference>
<comment type="catalytic activity">
    <reaction evidence="10">
        <text>6 Fe(III)-[cytochrome c] + NH4(+) + 2 H2O = 6 Fe(II)-[cytochrome c] + nitrite + 8 H(+)</text>
        <dbReference type="Rhea" id="RHEA:13089"/>
        <dbReference type="Rhea" id="RHEA-COMP:10350"/>
        <dbReference type="Rhea" id="RHEA-COMP:14399"/>
        <dbReference type="ChEBI" id="CHEBI:15377"/>
        <dbReference type="ChEBI" id="CHEBI:15378"/>
        <dbReference type="ChEBI" id="CHEBI:16301"/>
        <dbReference type="ChEBI" id="CHEBI:28938"/>
        <dbReference type="ChEBI" id="CHEBI:29033"/>
        <dbReference type="ChEBI" id="CHEBI:29034"/>
        <dbReference type="EC" id="1.7.2.2"/>
    </reaction>
</comment>
<keyword evidence="13" id="KW-1185">Reference proteome</keyword>
<dbReference type="GO" id="GO:0030288">
    <property type="term" value="C:outer membrane-bounded periplasmic space"/>
    <property type="evidence" value="ECO:0007669"/>
    <property type="project" value="TreeGrafter"/>
</dbReference>
<evidence type="ECO:0000313" key="12">
    <source>
        <dbReference type="EMBL" id="SHN56944.1"/>
    </source>
</evidence>
<evidence type="ECO:0000256" key="2">
    <source>
        <dbReference type="ARBA" id="ARBA00009288"/>
    </source>
</evidence>
<dbReference type="PROSITE" id="PS51257">
    <property type="entry name" value="PROKAR_LIPOPROTEIN"/>
    <property type="match status" value="1"/>
</dbReference>
<comment type="similarity">
    <text evidence="2">Belongs to the cytochrome c-552 family.</text>
</comment>
<reference evidence="12 13" key="1">
    <citation type="submission" date="2016-12" db="EMBL/GenBank/DDBJ databases">
        <authorList>
            <person name="Song W.-J."/>
            <person name="Kurnit D.M."/>
        </authorList>
    </citation>
    <scope>NUCLEOTIDE SEQUENCE [LARGE SCALE GENOMIC DNA]</scope>
    <source>
        <strain evidence="12 13">DSM 11393</strain>
    </source>
</reference>
<dbReference type="GO" id="GO:0019645">
    <property type="term" value="P:anaerobic electron transport chain"/>
    <property type="evidence" value="ECO:0007669"/>
    <property type="project" value="TreeGrafter"/>
</dbReference>
<keyword evidence="4" id="KW-0349">Heme</keyword>
<organism evidence="12 13">
    <name type="scientific">Desulfovibrio litoralis DSM 11393</name>
    <dbReference type="NCBI Taxonomy" id="1121455"/>
    <lineage>
        <taxon>Bacteria</taxon>
        <taxon>Pseudomonadati</taxon>
        <taxon>Thermodesulfobacteriota</taxon>
        <taxon>Desulfovibrionia</taxon>
        <taxon>Desulfovibrionales</taxon>
        <taxon>Desulfovibrionaceae</taxon>
        <taxon>Desulfovibrio</taxon>
    </lineage>
</organism>
<protein>
    <recommendedName>
        <fullName evidence="3">nitrite reductase (cytochrome; ammonia-forming)</fullName>
        <ecNumber evidence="3">1.7.2.2</ecNumber>
    </recommendedName>
</protein>
<evidence type="ECO:0000256" key="7">
    <source>
        <dbReference type="ARBA" id="ARBA00022837"/>
    </source>
</evidence>
<name>A0A1M7SET2_9BACT</name>
<keyword evidence="5" id="KW-0479">Metal-binding</keyword>
<feature type="chain" id="PRO_5012116411" description="nitrite reductase (cytochrome; ammonia-forming)" evidence="11">
    <location>
        <begin position="30"/>
        <end position="544"/>
    </location>
</feature>
<dbReference type="SUPFAM" id="SSF48695">
    <property type="entry name" value="Multiheme cytochromes"/>
    <property type="match status" value="1"/>
</dbReference>
<keyword evidence="8" id="KW-0560">Oxidoreductase</keyword>
<dbReference type="STRING" id="1121455.SAMN02745728_00853"/>
<dbReference type="InterPro" id="IPR036280">
    <property type="entry name" value="Multihaem_cyt_sf"/>
</dbReference>
<dbReference type="AlphaFoldDB" id="A0A1M7SET2"/>
<evidence type="ECO:0000256" key="4">
    <source>
        <dbReference type="ARBA" id="ARBA00022617"/>
    </source>
</evidence>